<dbReference type="InterPro" id="IPR001434">
    <property type="entry name" value="OmcB-like_DUF11"/>
</dbReference>
<dbReference type="AlphaFoldDB" id="A0A3E2B6I2"/>
<evidence type="ECO:0000313" key="4">
    <source>
        <dbReference type="Proteomes" id="UP000260649"/>
    </source>
</evidence>
<gene>
    <name evidence="3" type="ORF">DV520_00430</name>
</gene>
<organism evidence="3 4">
    <name type="scientific">Evtepia gabavorous</name>
    <dbReference type="NCBI Taxonomy" id="2211183"/>
    <lineage>
        <taxon>Bacteria</taxon>
        <taxon>Bacillati</taxon>
        <taxon>Bacillota</taxon>
        <taxon>Clostridia</taxon>
        <taxon>Eubacteriales</taxon>
        <taxon>Evtepia</taxon>
    </lineage>
</organism>
<dbReference type="Gene3D" id="2.60.40.10">
    <property type="entry name" value="Immunoglobulins"/>
    <property type="match status" value="2"/>
</dbReference>
<dbReference type="Pfam" id="PF01345">
    <property type="entry name" value="DUF11"/>
    <property type="match status" value="2"/>
</dbReference>
<protein>
    <submittedName>
        <fullName evidence="3">DUF11 domain-containing protein</fullName>
    </submittedName>
</protein>
<dbReference type="OrthoDB" id="1758300at2"/>
<comment type="caution">
    <text evidence="3">The sequence shown here is derived from an EMBL/GenBank/DDBJ whole genome shotgun (WGS) entry which is preliminary data.</text>
</comment>
<dbReference type="SUPFAM" id="SSF117074">
    <property type="entry name" value="Hypothetical protein PA1324"/>
    <property type="match status" value="1"/>
</dbReference>
<dbReference type="Gene3D" id="2.60.40.740">
    <property type="match status" value="1"/>
</dbReference>
<dbReference type="PANTHER" id="PTHR34819">
    <property type="entry name" value="LARGE CYSTEINE-RICH PERIPLASMIC PROTEIN OMCB"/>
    <property type="match status" value="1"/>
</dbReference>
<dbReference type="PANTHER" id="PTHR34819:SF3">
    <property type="entry name" value="CELL SURFACE PROTEIN"/>
    <property type="match status" value="1"/>
</dbReference>
<accession>A0A3E2B6I2</accession>
<evidence type="ECO:0000313" key="3">
    <source>
        <dbReference type="EMBL" id="RFT07643.1"/>
    </source>
</evidence>
<feature type="domain" description="DUF11" evidence="2">
    <location>
        <begin position="491"/>
        <end position="534"/>
    </location>
</feature>
<evidence type="ECO:0000259" key="2">
    <source>
        <dbReference type="Pfam" id="PF01345"/>
    </source>
</evidence>
<reference evidence="3 4" key="1">
    <citation type="submission" date="2018-07" db="EMBL/GenBank/DDBJ databases">
        <title>GABA Modulating Bacteria of the Human Gut Microbiota.</title>
        <authorList>
            <person name="Strandwitz P."/>
            <person name="Kim K.H."/>
            <person name="Terekhova D."/>
            <person name="Liu J.K."/>
            <person name="Sharma A."/>
            <person name="Levering J."/>
            <person name="Mcdonald D."/>
            <person name="Dietrich D."/>
            <person name="Ramadhar T.R."/>
            <person name="Lekbua A."/>
            <person name="Mroue N."/>
            <person name="Liston C."/>
            <person name="Stewart E.J."/>
            <person name="Dubin M.J."/>
            <person name="Zengler K."/>
            <person name="Knight R."/>
            <person name="Gilbert J.A."/>
            <person name="Clardy J."/>
            <person name="Lewis K."/>
        </authorList>
    </citation>
    <scope>NUCLEOTIDE SEQUENCE [LARGE SCALE GENOMIC DNA]</scope>
    <source>
        <strain evidence="3 4">KLE1738</strain>
    </source>
</reference>
<keyword evidence="4" id="KW-1185">Reference proteome</keyword>
<name>A0A3E2B6I2_9FIRM</name>
<feature type="region of interest" description="Disordered" evidence="1">
    <location>
        <begin position="519"/>
        <end position="545"/>
    </location>
</feature>
<dbReference type="NCBIfam" id="TIGR01451">
    <property type="entry name" value="B_ant_repeat"/>
    <property type="match status" value="2"/>
</dbReference>
<dbReference type="RefSeq" id="WP_117141427.1">
    <property type="nucleotide sequence ID" value="NZ_CAKXKJ010000003.1"/>
</dbReference>
<dbReference type="InterPro" id="IPR047589">
    <property type="entry name" value="DUF11_rpt"/>
</dbReference>
<dbReference type="GeneID" id="97996514"/>
<dbReference type="InterPro" id="IPR051172">
    <property type="entry name" value="Chlamydia_OmcB"/>
</dbReference>
<feature type="domain" description="DUF11" evidence="2">
    <location>
        <begin position="363"/>
        <end position="445"/>
    </location>
</feature>
<sequence length="545" mass="57452">MATITGSVLFDRDRSATRSSGDAGLPGIPVVLQNLDTGARCTVFTDQAGDYAFLHVPAGAYRLVQAPYETDGLPSPADFSGAAVGPVPVGGNPPISAAPNPPAGATHLDAVTPNTRFLTVTGADIGEQTFLSGPVIYSPIETILDPCAAVSEENLLEAADRGTFGTFPPGTPANTGAPTEPYPGVTPDFSYVLPNPAVYTPAGGEYTVQNLMTDALSQQIGAWWRVADHTQGNETGRMLVVNGYNPGAVFFRAEVAVEPNHYYLFTAWILNLFKVTGYPDPELGVRVLDQVGNPLYAATLGALIPVSPNAPEWKQIGSVLSSQENTRLTVEFLSEGPEVIGNDYVIDDIALSPIQVPLFLPVKTADRQVITVGETVLFTVRLTNACQSPLTDLFLQDQLPSGFSFVPDTVQVNGTPFPAADPQLGFGLPDVRGGETITVSFQAKADALPVPNPAWNRADLRYAYTPVEGGIPIPFPVSTNEVPVLVLEAADLAVEKTAAPDPVDPGAPLTYTITISNAGPSPARDVTLTDPLPTRTGGRIHRKGS</sequence>
<dbReference type="InterPro" id="IPR013783">
    <property type="entry name" value="Ig-like_fold"/>
</dbReference>
<proteinExistence type="predicted"/>
<dbReference type="EMBL" id="QQRQ01000001">
    <property type="protein sequence ID" value="RFT07643.1"/>
    <property type="molecule type" value="Genomic_DNA"/>
</dbReference>
<dbReference type="Proteomes" id="UP000260649">
    <property type="component" value="Unassembled WGS sequence"/>
</dbReference>
<evidence type="ECO:0000256" key="1">
    <source>
        <dbReference type="SAM" id="MobiDB-lite"/>
    </source>
</evidence>